<dbReference type="STRING" id="991905.SL003B_3573"/>
<dbReference type="Gene3D" id="1.10.260.40">
    <property type="entry name" value="lambda repressor-like DNA-binding domains"/>
    <property type="match status" value="1"/>
</dbReference>
<accession>F2J1T4</accession>
<dbReference type="PRINTS" id="PR00036">
    <property type="entry name" value="HTHLACI"/>
</dbReference>
<dbReference type="Proteomes" id="UP000008130">
    <property type="component" value="Chromosome"/>
</dbReference>
<dbReference type="InterPro" id="IPR028082">
    <property type="entry name" value="Peripla_BP_I"/>
</dbReference>
<dbReference type="HOGENOM" id="CLU_037628_0_0_5"/>
<dbReference type="RefSeq" id="WP_013654304.1">
    <property type="nucleotide sequence ID" value="NC_015259.1"/>
</dbReference>
<dbReference type="Pfam" id="PF00356">
    <property type="entry name" value="LacI"/>
    <property type="match status" value="1"/>
</dbReference>
<keyword evidence="6" id="KW-1185">Reference proteome</keyword>
<evidence type="ECO:0000313" key="5">
    <source>
        <dbReference type="EMBL" id="ADZ71995.1"/>
    </source>
</evidence>
<dbReference type="SUPFAM" id="SSF47413">
    <property type="entry name" value="lambda repressor-like DNA-binding domains"/>
    <property type="match status" value="1"/>
</dbReference>
<dbReference type="GO" id="GO:0000976">
    <property type="term" value="F:transcription cis-regulatory region binding"/>
    <property type="evidence" value="ECO:0007669"/>
    <property type="project" value="TreeGrafter"/>
</dbReference>
<protein>
    <submittedName>
        <fullName evidence="5">Putative transcription regulator protein</fullName>
    </submittedName>
</protein>
<evidence type="ECO:0000256" key="2">
    <source>
        <dbReference type="ARBA" id="ARBA00023125"/>
    </source>
</evidence>
<name>F2J1T4_POLGS</name>
<keyword evidence="2" id="KW-0238">DNA-binding</keyword>
<proteinExistence type="predicted"/>
<evidence type="ECO:0000256" key="3">
    <source>
        <dbReference type="ARBA" id="ARBA00023163"/>
    </source>
</evidence>
<dbReference type="CDD" id="cd06307">
    <property type="entry name" value="PBP1_sugar_binding"/>
    <property type="match status" value="1"/>
</dbReference>
<keyword evidence="1" id="KW-0805">Transcription regulation</keyword>
<dbReference type="InterPro" id="IPR025997">
    <property type="entry name" value="SBP_2_dom"/>
</dbReference>
<dbReference type="GO" id="GO:0003700">
    <property type="term" value="F:DNA-binding transcription factor activity"/>
    <property type="evidence" value="ECO:0007669"/>
    <property type="project" value="TreeGrafter"/>
</dbReference>
<dbReference type="EMBL" id="CP002568">
    <property type="protein sequence ID" value="ADZ71995.1"/>
    <property type="molecule type" value="Genomic_DNA"/>
</dbReference>
<dbReference type="OrthoDB" id="9805774at2"/>
<dbReference type="PANTHER" id="PTHR30146:SF152">
    <property type="entry name" value="TRANSCRIPTIONAL REGULATORY PROTEIN"/>
    <property type="match status" value="1"/>
</dbReference>
<keyword evidence="3" id="KW-0804">Transcription</keyword>
<dbReference type="InterPro" id="IPR000843">
    <property type="entry name" value="HTH_LacI"/>
</dbReference>
<dbReference type="InterPro" id="IPR010982">
    <property type="entry name" value="Lambda_DNA-bd_dom_sf"/>
</dbReference>
<dbReference type="CDD" id="cd01392">
    <property type="entry name" value="HTH_LacI"/>
    <property type="match status" value="1"/>
</dbReference>
<dbReference type="PROSITE" id="PS00356">
    <property type="entry name" value="HTH_LACI_1"/>
    <property type="match status" value="1"/>
</dbReference>
<dbReference type="PROSITE" id="PS50932">
    <property type="entry name" value="HTH_LACI_2"/>
    <property type="match status" value="1"/>
</dbReference>
<evidence type="ECO:0000256" key="1">
    <source>
        <dbReference type="ARBA" id="ARBA00023015"/>
    </source>
</evidence>
<dbReference type="SUPFAM" id="SSF53822">
    <property type="entry name" value="Periplasmic binding protein-like I"/>
    <property type="match status" value="1"/>
</dbReference>
<dbReference type="eggNOG" id="COG1879">
    <property type="taxonomic scope" value="Bacteria"/>
</dbReference>
<dbReference type="SMART" id="SM00354">
    <property type="entry name" value="HTH_LACI"/>
    <property type="match status" value="1"/>
</dbReference>
<reference evidence="5 6" key="1">
    <citation type="journal article" date="2011" name="J. Bacteriol.">
        <title>Complete genome sequence of Polymorphum gilvum SL003B-26A1T, a crude oil-degrading bacterium from oil-polluted saline soil.</title>
        <authorList>
            <person name="Li S.G."/>
            <person name="Tang Y.Q."/>
            <person name="Nie Y."/>
            <person name="Cai M."/>
            <person name="Wu X.L."/>
        </authorList>
    </citation>
    <scope>NUCLEOTIDE SEQUENCE [LARGE SCALE GENOMIC DNA]</scope>
    <source>
        <strain evidence="6">LMG 25793 / CGMCC 1.9160 / SL003B-26A1</strain>
    </source>
</reference>
<gene>
    <name evidence="5" type="ordered locus">SL003B_3573</name>
</gene>
<dbReference type="PANTHER" id="PTHR30146">
    <property type="entry name" value="LACI-RELATED TRANSCRIPTIONAL REPRESSOR"/>
    <property type="match status" value="1"/>
</dbReference>
<dbReference type="KEGG" id="pgv:SL003B_3573"/>
<dbReference type="PATRIC" id="fig|991905.3.peg.3688"/>
<feature type="domain" description="HTH lacI-type" evidence="4">
    <location>
        <begin position="4"/>
        <end position="58"/>
    </location>
</feature>
<dbReference type="Gene3D" id="3.40.50.2300">
    <property type="match status" value="2"/>
</dbReference>
<evidence type="ECO:0000259" key="4">
    <source>
        <dbReference type="PROSITE" id="PS50932"/>
    </source>
</evidence>
<sequence>MRRVTIHDVAARAGVSLATVDRVLNGRSGVRPATVAKVAAAVEALSYRPDVHAASLAKKRRYRLKFLLPDGANAFMLDLRRETEDLALRLAGERIDLGVLPIDAFDSHSVAGTLAILDRASCDGVAVVAPASTEVRAAIDRLTLRGVPVVTLVSDHPGSARSHFVGIDNVAAGRVAGRLLGRFLPKVPAKVGFIAGSLGLRDHAERHGGCLELFEEAFSHLEPLRVREGRDDNIRTREIVLRLLDEHPDIAGLYSIGAGNRGVIAALEETGAAGRVTVVAHELTPHTRAALLAGTLDAVIAQDAGHEVRSAVRVLKALIDGKPLMEGQERIGIDIFLPDNLPPHGHGSPCVI</sequence>
<dbReference type="Pfam" id="PF13407">
    <property type="entry name" value="Peripla_BP_4"/>
    <property type="match status" value="1"/>
</dbReference>
<evidence type="ECO:0000313" key="6">
    <source>
        <dbReference type="Proteomes" id="UP000008130"/>
    </source>
</evidence>
<organism evidence="5 6">
    <name type="scientific">Polymorphum gilvum (strain LMG 25793 / CGMCC 1.9160 / SL003B-26A1)</name>
    <dbReference type="NCBI Taxonomy" id="991905"/>
    <lineage>
        <taxon>Bacteria</taxon>
        <taxon>Pseudomonadati</taxon>
        <taxon>Pseudomonadota</taxon>
        <taxon>Alphaproteobacteria</taxon>
        <taxon>Rhodobacterales</taxon>
        <taxon>Paracoccaceae</taxon>
        <taxon>Polymorphum</taxon>
    </lineage>
</organism>
<dbReference type="AlphaFoldDB" id="F2J1T4"/>